<keyword evidence="1" id="KW-0694">RNA-binding</keyword>
<protein>
    <recommendedName>
        <fullName evidence="3">RRM domain-containing protein</fullName>
    </recommendedName>
</protein>
<evidence type="ECO:0000259" key="3">
    <source>
        <dbReference type="PROSITE" id="PS50102"/>
    </source>
</evidence>
<evidence type="ECO:0000256" key="1">
    <source>
        <dbReference type="PROSITE-ProRule" id="PRU00176"/>
    </source>
</evidence>
<reference evidence="4 5" key="1">
    <citation type="journal article" date="2024" name="J Genomics">
        <title>Draft genome sequencing and assembly of Favolaschia claudopus CIRM-BRFM 2984 isolated from oak limbs.</title>
        <authorList>
            <person name="Navarro D."/>
            <person name="Drula E."/>
            <person name="Chaduli D."/>
            <person name="Cazenave R."/>
            <person name="Ahrendt S."/>
            <person name="Wang J."/>
            <person name="Lipzen A."/>
            <person name="Daum C."/>
            <person name="Barry K."/>
            <person name="Grigoriev I.V."/>
            <person name="Favel A."/>
            <person name="Rosso M.N."/>
            <person name="Martin F."/>
        </authorList>
    </citation>
    <scope>NUCLEOTIDE SEQUENCE [LARGE SCALE GENOMIC DNA]</scope>
    <source>
        <strain evidence="4 5">CIRM-BRFM 2984</strain>
    </source>
</reference>
<gene>
    <name evidence="4" type="ORF">R3P38DRAFT_3348768</name>
</gene>
<dbReference type="InterPro" id="IPR000504">
    <property type="entry name" value="RRM_dom"/>
</dbReference>
<dbReference type="EMBL" id="JAWWNJ010000014">
    <property type="protein sequence ID" value="KAK7041077.1"/>
    <property type="molecule type" value="Genomic_DNA"/>
</dbReference>
<sequence length="409" mass="43328">MGCIVFHGRCVSLLRQPNSSLRHRLSCLCRYRRQEAIQASGFPLRFLATNTHISRLCTSLRRLVSLRLSLGIIPMASLQVIPLKVDSLQARAVPNTSLQDPAPTDLLLQTVVVVAAAATASLKQTNGATPPKGVQFSGTSSDPTASRLAAPTHTTPQYSLVAESACGRGHVADVFCAVRGDSFHVKVPVGKHCGFVQFVRKADAERAIKKMQGFPVGGSRIRLSWGRSQYKAAQAAAQAAQAALAQQGHHVRAHSHSHILVVQPPPPPTQQMPVLPQQIVPPIPPAAAVASSAAGANGVANGITPAMPDGMTHEQAVALFQKFQMQGFAAFSGPPAGVVNGNGYEPATTSANVNGGYAGANGAGIDKRRAAGRALQRRMSSDFEKIPGCIQMFFCQLNLLYFRLVGPDM</sequence>
<dbReference type="PROSITE" id="PS50102">
    <property type="entry name" value="RRM"/>
    <property type="match status" value="1"/>
</dbReference>
<feature type="domain" description="RRM" evidence="3">
    <location>
        <begin position="171"/>
        <end position="228"/>
    </location>
</feature>
<dbReference type="GO" id="GO:0003723">
    <property type="term" value="F:RNA binding"/>
    <property type="evidence" value="ECO:0007669"/>
    <property type="project" value="UniProtKB-UniRule"/>
</dbReference>
<feature type="region of interest" description="Disordered" evidence="2">
    <location>
        <begin position="124"/>
        <end position="150"/>
    </location>
</feature>
<evidence type="ECO:0000256" key="2">
    <source>
        <dbReference type="SAM" id="MobiDB-lite"/>
    </source>
</evidence>
<dbReference type="Proteomes" id="UP001362999">
    <property type="component" value="Unassembled WGS sequence"/>
</dbReference>
<evidence type="ECO:0000313" key="4">
    <source>
        <dbReference type="EMBL" id="KAK7041077.1"/>
    </source>
</evidence>
<proteinExistence type="predicted"/>
<name>A0AAW0CMD3_9AGAR</name>
<comment type="caution">
    <text evidence="4">The sequence shown here is derived from an EMBL/GenBank/DDBJ whole genome shotgun (WGS) entry which is preliminary data.</text>
</comment>
<dbReference type="Gene3D" id="3.30.70.330">
    <property type="match status" value="1"/>
</dbReference>
<dbReference type="SUPFAM" id="SSF54928">
    <property type="entry name" value="RNA-binding domain, RBD"/>
    <property type="match status" value="1"/>
</dbReference>
<accession>A0AAW0CMD3</accession>
<dbReference type="InterPro" id="IPR035979">
    <property type="entry name" value="RBD_domain_sf"/>
</dbReference>
<evidence type="ECO:0000313" key="5">
    <source>
        <dbReference type="Proteomes" id="UP001362999"/>
    </source>
</evidence>
<keyword evidence="5" id="KW-1185">Reference proteome</keyword>
<dbReference type="InterPro" id="IPR012677">
    <property type="entry name" value="Nucleotide-bd_a/b_plait_sf"/>
</dbReference>
<organism evidence="4 5">
    <name type="scientific">Favolaschia claudopus</name>
    <dbReference type="NCBI Taxonomy" id="2862362"/>
    <lineage>
        <taxon>Eukaryota</taxon>
        <taxon>Fungi</taxon>
        <taxon>Dikarya</taxon>
        <taxon>Basidiomycota</taxon>
        <taxon>Agaricomycotina</taxon>
        <taxon>Agaricomycetes</taxon>
        <taxon>Agaricomycetidae</taxon>
        <taxon>Agaricales</taxon>
        <taxon>Marasmiineae</taxon>
        <taxon>Mycenaceae</taxon>
        <taxon>Favolaschia</taxon>
    </lineage>
</organism>
<dbReference type="AlphaFoldDB" id="A0AAW0CMD3"/>
<dbReference type="Pfam" id="PF00076">
    <property type="entry name" value="RRM_1"/>
    <property type="match status" value="1"/>
</dbReference>